<dbReference type="InterPro" id="IPR036397">
    <property type="entry name" value="RNaseH_sf"/>
</dbReference>
<keyword evidence="15" id="KW-1185">Reference proteome</keyword>
<evidence type="ECO:0000256" key="6">
    <source>
        <dbReference type="ARBA" id="ARBA00022833"/>
    </source>
</evidence>
<keyword evidence="3" id="KW-0479">Metal-binding</keyword>
<dbReference type="PROSITE" id="PS51999">
    <property type="entry name" value="ZF_GRF"/>
    <property type="match status" value="1"/>
</dbReference>
<keyword evidence="4 12" id="KW-0863">Zinc-finger</keyword>
<protein>
    <recommendedName>
        <fullName evidence="10">ERI1 exoribonuclease 2</fullName>
    </recommendedName>
    <alternativeName>
        <fullName evidence="11">Exonuclease domain-containing protein 1</fullName>
    </alternativeName>
</protein>
<evidence type="ECO:0000256" key="1">
    <source>
        <dbReference type="ARBA" id="ARBA00001946"/>
    </source>
</evidence>
<evidence type="ECO:0000256" key="5">
    <source>
        <dbReference type="ARBA" id="ARBA00022801"/>
    </source>
</evidence>
<evidence type="ECO:0000256" key="10">
    <source>
        <dbReference type="ARBA" id="ARBA00068097"/>
    </source>
</evidence>
<evidence type="ECO:0000259" key="14">
    <source>
        <dbReference type="PROSITE" id="PS51999"/>
    </source>
</evidence>
<evidence type="ECO:0000256" key="2">
    <source>
        <dbReference type="ARBA" id="ARBA00022722"/>
    </source>
</evidence>
<evidence type="ECO:0000256" key="12">
    <source>
        <dbReference type="PROSITE-ProRule" id="PRU01343"/>
    </source>
</evidence>
<name>A0A6P8ENM3_CLUHA</name>
<dbReference type="Pfam" id="PF00929">
    <property type="entry name" value="RNase_T"/>
    <property type="match status" value="1"/>
</dbReference>
<evidence type="ECO:0000256" key="3">
    <source>
        <dbReference type="ARBA" id="ARBA00022723"/>
    </source>
</evidence>
<evidence type="ECO:0000313" key="16">
    <source>
        <dbReference type="RefSeq" id="XP_031417798.1"/>
    </source>
</evidence>
<evidence type="ECO:0000256" key="9">
    <source>
        <dbReference type="ARBA" id="ARBA00038042"/>
    </source>
</evidence>
<dbReference type="GO" id="GO:0000175">
    <property type="term" value="F:3'-5'-RNA exonuclease activity"/>
    <property type="evidence" value="ECO:0007669"/>
    <property type="project" value="InterPro"/>
</dbReference>
<dbReference type="CTD" id="112479"/>
<evidence type="ECO:0000313" key="15">
    <source>
        <dbReference type="Proteomes" id="UP000515152"/>
    </source>
</evidence>
<dbReference type="SUPFAM" id="SSF53098">
    <property type="entry name" value="Ribonuclease H-like"/>
    <property type="match status" value="1"/>
</dbReference>
<comment type="cofactor">
    <cofactor evidence="1">
        <name>Mg(2+)</name>
        <dbReference type="ChEBI" id="CHEBI:18420"/>
    </cofactor>
</comment>
<evidence type="ECO:0000256" key="13">
    <source>
        <dbReference type="SAM" id="MobiDB-lite"/>
    </source>
</evidence>
<dbReference type="InterPro" id="IPR012337">
    <property type="entry name" value="RNaseH-like_sf"/>
</dbReference>
<dbReference type="InterPro" id="IPR051274">
    <property type="entry name" value="3-5_Exoribonuclease"/>
</dbReference>
<proteinExistence type="inferred from homology"/>
<dbReference type="GO" id="GO:0008270">
    <property type="term" value="F:zinc ion binding"/>
    <property type="evidence" value="ECO:0007669"/>
    <property type="project" value="UniProtKB-KW"/>
</dbReference>
<dbReference type="AlphaFoldDB" id="A0A6P8ENM3"/>
<dbReference type="GO" id="GO:0003676">
    <property type="term" value="F:nucleic acid binding"/>
    <property type="evidence" value="ECO:0007669"/>
    <property type="project" value="InterPro"/>
</dbReference>
<feature type="compositionally biased region" description="Polar residues" evidence="13">
    <location>
        <begin position="294"/>
        <end position="305"/>
    </location>
</feature>
<dbReference type="PANTHER" id="PTHR23044:SF61">
    <property type="entry name" value="3'-5' EXORIBONUCLEASE 1-RELATED"/>
    <property type="match status" value="1"/>
</dbReference>
<evidence type="ECO:0000256" key="7">
    <source>
        <dbReference type="ARBA" id="ARBA00022839"/>
    </source>
</evidence>
<dbReference type="Gene3D" id="3.30.420.10">
    <property type="entry name" value="Ribonuclease H-like superfamily/Ribonuclease H"/>
    <property type="match status" value="1"/>
</dbReference>
<keyword evidence="7" id="KW-0269">Exonuclease</keyword>
<evidence type="ECO:0000256" key="8">
    <source>
        <dbReference type="ARBA" id="ARBA00022842"/>
    </source>
</evidence>
<dbReference type="FunFam" id="3.30.420.10:FF:000062">
    <property type="entry name" value="ERI1 exoribonuclease 2 isoform X1"/>
    <property type="match status" value="1"/>
</dbReference>
<dbReference type="InterPro" id="IPR013520">
    <property type="entry name" value="Ribonucl_H"/>
</dbReference>
<dbReference type="InterPro" id="IPR047201">
    <property type="entry name" value="ERI-1_3'hExo-like"/>
</dbReference>
<sequence length="793" mass="86176">MSTKKLARELGIIRRRSQTKEPGQTRRPGRKQYFSHLIVIDFESTCWKEKKNYGQEIIEFPAVLLNTSTGAVESEFHTYVQPQEHPILSEFCTELTGISQTQVEAGVPLSICLSRFTRWLHSLQQERGLVFVKEDKTPLLPGGPCAFVTWSDWDLGVCLLYECKRKQIHKPPALNSWIDLRATYKLFYNRKPKGLNGALQDLGIEFSGREHSGLDDARNTARLAWRMMTDGCFMKITKSLDRVPLKAKPLFPNGPVKSDSSNQREHGKTKTQDGANKRRSESTHPQCTAKAFPGSTSDTTPNNVNINKNTEACQYQSLVTPKTVLNGLSSCLYGGGLIGSMRRQPSLLSGSSPSPQAMGLVLVSTTVSSHTDLLPKQLNFDLETSEVDWTDGVILTETDELGSYDDVMLEEVEEGQSDGNGCGPGVTANSSARWEGPGKIVSPFVSSSCLSLAPADSKKLTKQTSANRIPAVKNPPQATNGDACFKKPRPVSIGDDYRSLLRPFVHKTTTPSGSATHSSILKPVIPSCSAINYSLCKTTTPSSFATNHSRQKTTTPSSSATNSILLYTAAPSSFAINHSRQKTTTPCSSTTNSIFLHTAVPSSLASNHSLRNTATICSSTTYNSLHKNATSSSSVLPSPLYQSKTSCGRTAQRGPFKTTTPSSSFTIYRDVESQPSISTSTRTSIGGSFPVPPSVLSSRVNQSHLASSRAACKVTSPLCGCGRRAKRLTVGNGGPNQGRAFFCCPVRRSGPGLMHKKGCEFFKWESSVLASVTPSVFKKTTTTVRPSSVKTLR</sequence>
<dbReference type="PANTHER" id="PTHR23044">
    <property type="entry name" value="3'-5' EXONUCLEASE ERI1-RELATED"/>
    <property type="match status" value="1"/>
</dbReference>
<dbReference type="InterPro" id="IPR010666">
    <property type="entry name" value="Znf_GRF"/>
</dbReference>
<feature type="region of interest" description="Disordered" evidence="13">
    <location>
        <begin position="247"/>
        <end position="305"/>
    </location>
</feature>
<evidence type="ECO:0000256" key="4">
    <source>
        <dbReference type="ARBA" id="ARBA00022771"/>
    </source>
</evidence>
<organism evidence="15 16">
    <name type="scientific">Clupea harengus</name>
    <name type="common">Atlantic herring</name>
    <dbReference type="NCBI Taxonomy" id="7950"/>
    <lineage>
        <taxon>Eukaryota</taxon>
        <taxon>Metazoa</taxon>
        <taxon>Chordata</taxon>
        <taxon>Craniata</taxon>
        <taxon>Vertebrata</taxon>
        <taxon>Euteleostomi</taxon>
        <taxon>Actinopterygii</taxon>
        <taxon>Neopterygii</taxon>
        <taxon>Teleostei</taxon>
        <taxon>Clupei</taxon>
        <taxon>Clupeiformes</taxon>
        <taxon>Clupeoidei</taxon>
        <taxon>Clupeidae</taxon>
        <taxon>Clupea</taxon>
    </lineage>
</organism>
<dbReference type="RefSeq" id="XP_031417798.1">
    <property type="nucleotide sequence ID" value="XM_031561938.2"/>
</dbReference>
<dbReference type="SMART" id="SM00479">
    <property type="entry name" value="EXOIII"/>
    <property type="match status" value="1"/>
</dbReference>
<keyword evidence="5" id="KW-0378">Hydrolase</keyword>
<dbReference type="Proteomes" id="UP000515152">
    <property type="component" value="Chromosome 24"/>
</dbReference>
<comment type="similarity">
    <text evidence="9">Belongs to the ERI2 family.</text>
</comment>
<accession>A0A6P8ENM3</accession>
<dbReference type="OrthoDB" id="448399at2759"/>
<dbReference type="GeneID" id="105895797"/>
<dbReference type="KEGG" id="char:105895797"/>
<dbReference type="Pfam" id="PF06839">
    <property type="entry name" value="Zn_ribbon_GRF"/>
    <property type="match status" value="1"/>
</dbReference>
<feature type="domain" description="GRF-type" evidence="14">
    <location>
        <begin position="719"/>
        <end position="768"/>
    </location>
</feature>
<keyword evidence="6" id="KW-0862">Zinc</keyword>
<keyword evidence="2" id="KW-0540">Nuclease</keyword>
<gene>
    <name evidence="16" type="primary">eri2</name>
</gene>
<feature type="compositionally biased region" description="Basic and acidic residues" evidence="13">
    <location>
        <begin position="262"/>
        <end position="282"/>
    </location>
</feature>
<dbReference type="CDD" id="cd06133">
    <property type="entry name" value="ERI-1_3'hExo_like"/>
    <property type="match status" value="1"/>
</dbReference>
<evidence type="ECO:0000256" key="11">
    <source>
        <dbReference type="ARBA" id="ARBA00083876"/>
    </source>
</evidence>
<keyword evidence="8" id="KW-0460">Magnesium</keyword>
<reference evidence="16" key="1">
    <citation type="submission" date="2025-08" db="UniProtKB">
        <authorList>
            <consortium name="RefSeq"/>
        </authorList>
    </citation>
    <scope>IDENTIFICATION</scope>
</reference>